<sequence length="682" mass="78697">MIMKKRKFIFALSSLTTAFLATPLISSSCTNADKLSNLLDDLDITIPDSESKKPNEIKESDLKFYSKNMPSFNSEYTVEIQKIQKYSSELVVTFRLREKNSNIVSKYKTITYKNFLNFDHINEALTVQYSNSKNTYVKDVAQTSDIIFRDIKTGYKIIDVKIDNSRIEEYQKNLSDKLKDINEFLTKNKSEYDAEKAKANPNKEIIEKYERALIRKAKYEDTADKDSYIKSFENLNIKYKIQSINDPKIVSDEFSRSIPNFKNDSYIDYYVFDKSDTYSTVSHSFHSVSDLTEEIKKYIKKTASLEYTGNTNVSVSEVKADKFKFNFDTPIDFSIENIKVEPADSEGKVNLKFNIKAPINKQATTLLVDENKKTIEFDYACEIEFNKKDSKEKLSEIEKQISFTYENAATTEVDKAEVSKVKYTLSNPNYEITDLKIIGYEFNNSTIVIEYKAKSKSSSIEQVYSRTISGFSKLSQSKIDAILDLIKLNYKRKNLVAANEANKDHVFIESMDSNFMIEVTKIDSFDLKDKSILVEFKLYEVDALSKLKPDNKKRGFKFVKSFTKKITGFSEKSLTQHINEEIQKVTCTCPTASSKLPSQLNINDIKFTNFDNNIFEIEKPSIIVANDQKGEVVITFKLRYKIGYVQKVYDQQKNEYVEKEIPFKTVSDSKTVILNGFKKNKL</sequence>
<dbReference type="PROSITE" id="PS51257">
    <property type="entry name" value="PROKAR_LIPOPROTEIN"/>
    <property type="match status" value="1"/>
</dbReference>
<feature type="coiled-coil region" evidence="1">
    <location>
        <begin position="167"/>
        <end position="222"/>
    </location>
</feature>
<evidence type="ECO:0000256" key="2">
    <source>
        <dbReference type="SAM" id="SignalP"/>
    </source>
</evidence>
<accession>C4XFV0</accession>
<name>C4XFV0_MYCFP</name>
<gene>
    <name evidence="3" type="ordered locus">MBIO_0757</name>
</gene>
<keyword evidence="4" id="KW-1185">Reference proteome</keyword>
<evidence type="ECO:0000313" key="3">
    <source>
        <dbReference type="EMBL" id="BAH70022.1"/>
    </source>
</evidence>
<evidence type="ECO:0000313" key="4">
    <source>
        <dbReference type="Proteomes" id="UP000006810"/>
    </source>
</evidence>
<dbReference type="EMBL" id="AP009608">
    <property type="protein sequence ID" value="BAH70022.1"/>
    <property type="molecule type" value="Genomic_DNA"/>
</dbReference>
<proteinExistence type="predicted"/>
<keyword evidence="1" id="KW-0175">Coiled coil</keyword>
<protein>
    <submittedName>
        <fullName evidence="3">Uncharacterized protein</fullName>
    </submittedName>
</protein>
<dbReference type="Proteomes" id="UP000006810">
    <property type="component" value="Chromosome"/>
</dbReference>
<dbReference type="KEGG" id="mfp:MBIO_0757"/>
<dbReference type="PATRIC" id="fig|496833.3.peg.350"/>
<reference evidence="3 4" key="1">
    <citation type="journal article" date="2009" name="Curr. Microbiol.">
        <title>Molecular cloning and expression of a novel cholinephosphotransferase involved in glycoglycerophospholipid biosynthesis of Mycoplasma fermentans.</title>
        <authorList>
            <person name="Ishida N."/>
            <person name="Irikura D."/>
            <person name="Matsuda K."/>
            <person name="Sato S."/>
            <person name="Asano K."/>
        </authorList>
    </citation>
    <scope>NUCLEOTIDE SEQUENCE [LARGE SCALE GENOMIC DNA]</scope>
    <source>
        <strain evidence="4">ATCC 19989 / NBRC 14854 / NCTC 10117 / PG18</strain>
    </source>
</reference>
<dbReference type="HOGENOM" id="CLU_404301_0_0_14"/>
<feature type="signal peptide" evidence="2">
    <location>
        <begin position="1"/>
        <end position="32"/>
    </location>
</feature>
<evidence type="ECO:0000256" key="1">
    <source>
        <dbReference type="SAM" id="Coils"/>
    </source>
</evidence>
<organism evidence="3 4">
    <name type="scientific">Mycoplasmopsis fermentans (strain ATCC 19989 / NBRC 14854 / NCTC 10117 / PG18)</name>
    <name type="common">Mycoplasma fermentans</name>
    <dbReference type="NCBI Taxonomy" id="496833"/>
    <lineage>
        <taxon>Bacteria</taxon>
        <taxon>Bacillati</taxon>
        <taxon>Mycoplasmatota</taxon>
        <taxon>Mycoplasmoidales</taxon>
        <taxon>Metamycoplasmataceae</taxon>
        <taxon>Mycoplasmopsis</taxon>
    </lineage>
</organism>
<dbReference type="AlphaFoldDB" id="C4XFV0"/>
<feature type="chain" id="PRO_5005668014" evidence="2">
    <location>
        <begin position="33"/>
        <end position="682"/>
    </location>
</feature>
<keyword evidence="2" id="KW-0732">Signal</keyword>